<comment type="pathway">
    <text evidence="2 12">Glycolipid biosynthesis; glycosylphosphatidylinositol-anchor biosynthesis.</text>
</comment>
<evidence type="ECO:0000256" key="5">
    <source>
        <dbReference type="ARBA" id="ARBA00022502"/>
    </source>
</evidence>
<feature type="non-terminal residue" evidence="13">
    <location>
        <position position="1"/>
    </location>
</feature>
<evidence type="ECO:0000256" key="8">
    <source>
        <dbReference type="ARBA" id="ARBA00022692"/>
    </source>
</evidence>
<dbReference type="GO" id="GO:0000009">
    <property type="term" value="F:alpha-1,6-mannosyltransferase activity"/>
    <property type="evidence" value="ECO:0007669"/>
    <property type="project" value="InterPro"/>
</dbReference>
<keyword evidence="6 12" id="KW-0328">Glycosyltransferase</keyword>
<evidence type="ECO:0000256" key="12">
    <source>
        <dbReference type="RuleBase" id="RU363112"/>
    </source>
</evidence>
<keyword evidence="14" id="KW-1185">Reference proteome</keyword>
<keyword evidence="7 12" id="KW-0808">Transferase</keyword>
<comment type="function">
    <text evidence="12">Mannosyltransferase involved in glycosylphosphatidylinositol-anchor biosynthesis.</text>
</comment>
<dbReference type="AlphaFoldDB" id="A0A4P9Y0P5"/>
<comment type="subcellular location">
    <subcellularLocation>
        <location evidence="1 12">Endoplasmic reticulum membrane</location>
        <topology evidence="1 12">Multi-pass membrane protein</topology>
    </subcellularLocation>
</comment>
<evidence type="ECO:0000256" key="4">
    <source>
        <dbReference type="ARBA" id="ARBA00013795"/>
    </source>
</evidence>
<keyword evidence="10 12" id="KW-1133">Transmembrane helix</keyword>
<evidence type="ECO:0000256" key="9">
    <source>
        <dbReference type="ARBA" id="ARBA00022824"/>
    </source>
</evidence>
<feature type="transmembrane region" description="Helical" evidence="12">
    <location>
        <begin position="226"/>
        <end position="244"/>
    </location>
</feature>
<gene>
    <name evidence="13" type="ORF">BJ684DRAFT_12687</name>
</gene>
<feature type="transmembrane region" description="Helical" evidence="12">
    <location>
        <begin position="344"/>
        <end position="363"/>
    </location>
</feature>
<comment type="similarity">
    <text evidence="3 12">Belongs to the PIGV family.</text>
</comment>
<evidence type="ECO:0000313" key="13">
    <source>
        <dbReference type="EMBL" id="RKP11611.1"/>
    </source>
</evidence>
<dbReference type="UniPathway" id="UPA00196"/>
<evidence type="ECO:0000256" key="7">
    <source>
        <dbReference type="ARBA" id="ARBA00022679"/>
    </source>
</evidence>
<dbReference type="EC" id="2.4.1.-" evidence="12"/>
<feature type="transmembrane region" description="Helical" evidence="12">
    <location>
        <begin position="287"/>
        <end position="303"/>
    </location>
</feature>
<dbReference type="Pfam" id="PF04188">
    <property type="entry name" value="Mannosyl_trans2"/>
    <property type="match status" value="1"/>
</dbReference>
<evidence type="ECO:0000256" key="6">
    <source>
        <dbReference type="ARBA" id="ARBA00022676"/>
    </source>
</evidence>
<evidence type="ECO:0000313" key="14">
    <source>
        <dbReference type="Proteomes" id="UP000267251"/>
    </source>
</evidence>
<feature type="transmembrane region" description="Helical" evidence="12">
    <location>
        <begin position="27"/>
        <end position="48"/>
    </location>
</feature>
<sequence length="366" mass="40277">PLAMRLVASTLLAPLQGLVSPTILLLLAGACIANVSAVLASVALYLLGRRLTRSDQLARVAAFLFALTPSAAFLSAPYTESPFALLSFSGMLLHAEGYGTLAALTWSLTTTLRSNGILHAGFFLYELARRVIRHFCSTPSSFSSFGAWVQLIISSGLLLLRALIVFGPFVAIQMYGHFRYCSSPNPMENRSWCTTGTLPMIYSFVQDHYWNCGPFRYYTLRQLPNFLLASPFILLTGAGVWVYAKAQPSRRLITLGLFPDATHNKGRTDASGTGDEPHVAYASSKTLLPYVILWFVQVTYALITMHVQVILRFLTSQPALYLFASSCVLAHLQGPHRHLGGWAILHYFPLYNVVGIVLFAHFLPPA</sequence>
<protein>
    <recommendedName>
        <fullName evidence="4 12">GPI mannosyltransferase 2</fullName>
        <ecNumber evidence="12">2.4.1.-</ecNumber>
    </recommendedName>
</protein>
<dbReference type="EMBL" id="KZ988774">
    <property type="protein sequence ID" value="RKP11611.1"/>
    <property type="molecule type" value="Genomic_DNA"/>
</dbReference>
<accession>A0A4P9Y0P5</accession>
<keyword evidence="5 12" id="KW-0337">GPI-anchor biosynthesis</keyword>
<keyword evidence="9 12" id="KW-0256">Endoplasmic reticulum</keyword>
<feature type="transmembrane region" description="Helical" evidence="12">
    <location>
        <begin position="145"/>
        <end position="170"/>
    </location>
</feature>
<organism evidence="13 14">
    <name type="scientific">Piptocephalis cylindrospora</name>
    <dbReference type="NCBI Taxonomy" id="1907219"/>
    <lineage>
        <taxon>Eukaryota</taxon>
        <taxon>Fungi</taxon>
        <taxon>Fungi incertae sedis</taxon>
        <taxon>Zoopagomycota</taxon>
        <taxon>Zoopagomycotina</taxon>
        <taxon>Zoopagomycetes</taxon>
        <taxon>Zoopagales</taxon>
        <taxon>Piptocephalidaceae</taxon>
        <taxon>Piptocephalis</taxon>
    </lineage>
</organism>
<feature type="transmembrane region" description="Helical" evidence="12">
    <location>
        <begin position="309"/>
        <end position="332"/>
    </location>
</feature>
<dbReference type="GO" id="GO:0005789">
    <property type="term" value="C:endoplasmic reticulum membrane"/>
    <property type="evidence" value="ECO:0007669"/>
    <property type="project" value="UniProtKB-SubCell"/>
</dbReference>
<dbReference type="GO" id="GO:0004376">
    <property type="term" value="F:GPI mannosyltransferase activity"/>
    <property type="evidence" value="ECO:0007669"/>
    <property type="project" value="InterPro"/>
</dbReference>
<keyword evidence="8 12" id="KW-0812">Transmembrane</keyword>
<dbReference type="GO" id="GO:0006506">
    <property type="term" value="P:GPI anchor biosynthetic process"/>
    <property type="evidence" value="ECO:0007669"/>
    <property type="project" value="UniProtKB-UniPathway"/>
</dbReference>
<reference evidence="14" key="1">
    <citation type="journal article" date="2018" name="Nat. Microbiol.">
        <title>Leveraging single-cell genomics to expand the fungal tree of life.</title>
        <authorList>
            <person name="Ahrendt S.R."/>
            <person name="Quandt C.A."/>
            <person name="Ciobanu D."/>
            <person name="Clum A."/>
            <person name="Salamov A."/>
            <person name="Andreopoulos B."/>
            <person name="Cheng J.F."/>
            <person name="Woyke T."/>
            <person name="Pelin A."/>
            <person name="Henrissat B."/>
            <person name="Reynolds N.K."/>
            <person name="Benny G.L."/>
            <person name="Smith M.E."/>
            <person name="James T.Y."/>
            <person name="Grigoriev I.V."/>
        </authorList>
    </citation>
    <scope>NUCLEOTIDE SEQUENCE [LARGE SCALE GENOMIC DNA]</scope>
</reference>
<keyword evidence="11 12" id="KW-0472">Membrane</keyword>
<feature type="transmembrane region" description="Helical" evidence="12">
    <location>
        <begin position="60"/>
        <end position="78"/>
    </location>
</feature>
<evidence type="ECO:0000256" key="2">
    <source>
        <dbReference type="ARBA" id="ARBA00004687"/>
    </source>
</evidence>
<evidence type="ECO:0000256" key="10">
    <source>
        <dbReference type="ARBA" id="ARBA00022989"/>
    </source>
</evidence>
<dbReference type="OrthoDB" id="10252502at2759"/>
<dbReference type="PANTHER" id="PTHR12468:SF2">
    <property type="entry name" value="GPI MANNOSYLTRANSFERASE 2"/>
    <property type="match status" value="1"/>
</dbReference>
<dbReference type="PANTHER" id="PTHR12468">
    <property type="entry name" value="GPI MANNOSYLTRANSFERASE 2"/>
    <property type="match status" value="1"/>
</dbReference>
<dbReference type="InterPro" id="IPR007315">
    <property type="entry name" value="PIG-V/Gpi18"/>
</dbReference>
<dbReference type="GO" id="GO:0031501">
    <property type="term" value="C:mannosyltransferase complex"/>
    <property type="evidence" value="ECO:0007669"/>
    <property type="project" value="TreeGrafter"/>
</dbReference>
<proteinExistence type="inferred from homology"/>
<name>A0A4P9Y0P5_9FUNG</name>
<evidence type="ECO:0000256" key="1">
    <source>
        <dbReference type="ARBA" id="ARBA00004477"/>
    </source>
</evidence>
<dbReference type="Proteomes" id="UP000267251">
    <property type="component" value="Unassembled WGS sequence"/>
</dbReference>
<comment type="caution">
    <text evidence="12">Lacks conserved residue(s) required for the propagation of feature annotation.</text>
</comment>
<evidence type="ECO:0000256" key="11">
    <source>
        <dbReference type="ARBA" id="ARBA00023136"/>
    </source>
</evidence>
<evidence type="ECO:0000256" key="3">
    <source>
        <dbReference type="ARBA" id="ARBA00008698"/>
    </source>
</evidence>